<dbReference type="Pfam" id="PF02464">
    <property type="entry name" value="CinA"/>
    <property type="match status" value="1"/>
</dbReference>
<dbReference type="Gene3D" id="3.90.950.20">
    <property type="entry name" value="CinA-like"/>
    <property type="match status" value="1"/>
</dbReference>
<keyword evidence="2" id="KW-0378">Hydrolase</keyword>
<name>A0A0K6GWN6_9GAMM</name>
<organism evidence="2 3">
    <name type="scientific">Pseudidiomarina woesei</name>
    <dbReference type="NCBI Taxonomy" id="1381080"/>
    <lineage>
        <taxon>Bacteria</taxon>
        <taxon>Pseudomonadati</taxon>
        <taxon>Pseudomonadota</taxon>
        <taxon>Gammaproteobacteria</taxon>
        <taxon>Alteromonadales</taxon>
        <taxon>Idiomarinaceae</taxon>
        <taxon>Pseudidiomarina</taxon>
    </lineage>
</organism>
<dbReference type="NCBIfam" id="TIGR00199">
    <property type="entry name" value="PncC_domain"/>
    <property type="match status" value="1"/>
</dbReference>
<reference evidence="3" key="1">
    <citation type="submission" date="2015-08" db="EMBL/GenBank/DDBJ databases">
        <authorList>
            <person name="Varghese N."/>
        </authorList>
    </citation>
    <scope>NUCLEOTIDE SEQUENCE [LARGE SCALE GENOMIC DNA]</scope>
    <source>
        <strain evidence="3">DSM 27808</strain>
    </source>
</reference>
<evidence type="ECO:0000313" key="3">
    <source>
        <dbReference type="Proteomes" id="UP000182598"/>
    </source>
</evidence>
<evidence type="ECO:0000313" key="2">
    <source>
        <dbReference type="EMBL" id="CUA82933.1"/>
    </source>
</evidence>
<dbReference type="GO" id="GO:0016787">
    <property type="term" value="F:hydrolase activity"/>
    <property type="evidence" value="ECO:0007669"/>
    <property type="project" value="UniProtKB-KW"/>
</dbReference>
<protein>
    <submittedName>
        <fullName evidence="2">Amidohydrolase, PncC family</fullName>
    </submittedName>
</protein>
<dbReference type="InterPro" id="IPR008136">
    <property type="entry name" value="CinA_C"/>
</dbReference>
<dbReference type="SUPFAM" id="SSF142433">
    <property type="entry name" value="CinA-like"/>
    <property type="match status" value="1"/>
</dbReference>
<dbReference type="Proteomes" id="UP000182598">
    <property type="component" value="Unassembled WGS sequence"/>
</dbReference>
<dbReference type="AlphaFoldDB" id="A0A0K6GWN6"/>
<dbReference type="EMBL" id="CYHB01000001">
    <property type="protein sequence ID" value="CUA82933.1"/>
    <property type="molecule type" value="Genomic_DNA"/>
</dbReference>
<dbReference type="RefSeq" id="WP_055438015.1">
    <property type="nucleotide sequence ID" value="NZ_CYHB01000001.1"/>
</dbReference>
<dbReference type="InterPro" id="IPR036653">
    <property type="entry name" value="CinA-like_C"/>
</dbReference>
<sequence length="160" mass="17002">MVSQTRHDLAAVFGKWLQQKQWQMVTAESCTGGGIGYAMSAVPGSSGWFAGGFITYSNDMKHHLLGVPTFTLAKHGAVSAETAEAMARGALANSGADVAIAVTGIAGPDGGTQEKPVGLVWFGLAWENHCITWSKIFEGSRTQVRKATIDEALRSFEKIT</sequence>
<feature type="domain" description="CinA C-terminal" evidence="1">
    <location>
        <begin position="8"/>
        <end position="158"/>
    </location>
</feature>
<gene>
    <name evidence="2" type="ORF">Ga0061064_0301</name>
</gene>
<evidence type="ECO:0000259" key="1">
    <source>
        <dbReference type="Pfam" id="PF02464"/>
    </source>
</evidence>
<dbReference type="OrthoDB" id="9801454at2"/>
<proteinExistence type="predicted"/>
<keyword evidence="3" id="KW-1185">Reference proteome</keyword>
<accession>A0A0K6GWN6</accession>